<reference evidence="3" key="1">
    <citation type="journal article" date="2012" name="Nat. Genet.">
        <title>Lifestyle transitions in plant pathogenic Colletotrichum fungi deciphered by genome and transcriptome analyses.</title>
        <authorList>
            <person name="O'Connell R.J."/>
            <person name="Thon M.R."/>
            <person name="Hacquard S."/>
            <person name="Amyotte S.G."/>
            <person name="Kleemann J."/>
            <person name="Torres M.F."/>
            <person name="Damm U."/>
            <person name="Buiate E.A."/>
            <person name="Epstein L."/>
            <person name="Alkan N."/>
            <person name="Altmueller J."/>
            <person name="Alvarado-Balderrama L."/>
            <person name="Bauser C.A."/>
            <person name="Becker C."/>
            <person name="Birren B.W."/>
            <person name="Chen Z."/>
            <person name="Choi J."/>
            <person name="Crouch J.A."/>
            <person name="Duvick J.P."/>
            <person name="Farman M.A."/>
            <person name="Gan P."/>
            <person name="Heiman D."/>
            <person name="Henrissat B."/>
            <person name="Howard R.J."/>
            <person name="Kabbage M."/>
            <person name="Koch C."/>
            <person name="Kracher B."/>
            <person name="Kubo Y."/>
            <person name="Law A.D."/>
            <person name="Lebrun M.-H."/>
            <person name="Lee Y.-H."/>
            <person name="Miyara I."/>
            <person name="Moore N."/>
            <person name="Neumann U."/>
            <person name="Nordstroem K."/>
            <person name="Panaccione D.G."/>
            <person name="Panstruga R."/>
            <person name="Place M."/>
            <person name="Proctor R.H."/>
            <person name="Prusky D."/>
            <person name="Rech G."/>
            <person name="Reinhardt R."/>
            <person name="Rollins J.A."/>
            <person name="Rounsley S."/>
            <person name="Schardl C.L."/>
            <person name="Schwartz D.C."/>
            <person name="Shenoy N."/>
            <person name="Shirasu K."/>
            <person name="Sikhakolli U.R."/>
            <person name="Stueber K."/>
            <person name="Sukno S.A."/>
            <person name="Sweigard J.A."/>
            <person name="Takano Y."/>
            <person name="Takahara H."/>
            <person name="Trail F."/>
            <person name="van der Does H.C."/>
            <person name="Voll L.M."/>
            <person name="Will I."/>
            <person name="Young S."/>
            <person name="Zeng Q."/>
            <person name="Zhang J."/>
            <person name="Zhou S."/>
            <person name="Dickman M.B."/>
            <person name="Schulze-Lefert P."/>
            <person name="Ver Loren van Themaat E."/>
            <person name="Ma L.-J."/>
            <person name="Vaillancourt L.J."/>
        </authorList>
    </citation>
    <scope>NUCLEOTIDE SEQUENCE [LARGE SCALE GENOMIC DNA]</scope>
    <source>
        <strain evidence="3">IMI 349063</strain>
    </source>
</reference>
<feature type="region of interest" description="Disordered" evidence="1">
    <location>
        <begin position="146"/>
        <end position="180"/>
    </location>
</feature>
<feature type="compositionally biased region" description="Polar residues" evidence="1">
    <location>
        <begin position="1"/>
        <end position="10"/>
    </location>
</feature>
<evidence type="ECO:0000256" key="1">
    <source>
        <dbReference type="SAM" id="MobiDB-lite"/>
    </source>
</evidence>
<evidence type="ECO:0000313" key="2">
    <source>
        <dbReference type="EMBL" id="CCF46336.1"/>
    </source>
</evidence>
<dbReference type="Proteomes" id="UP000007174">
    <property type="component" value="Unassembled WGS sequence"/>
</dbReference>
<organism evidence="2 3">
    <name type="scientific">Colletotrichum higginsianum (strain IMI 349063)</name>
    <name type="common">Crucifer anthracnose fungus</name>
    <dbReference type="NCBI Taxonomy" id="759273"/>
    <lineage>
        <taxon>Eukaryota</taxon>
        <taxon>Fungi</taxon>
        <taxon>Dikarya</taxon>
        <taxon>Ascomycota</taxon>
        <taxon>Pezizomycotina</taxon>
        <taxon>Sordariomycetes</taxon>
        <taxon>Hypocreomycetidae</taxon>
        <taxon>Glomerellales</taxon>
        <taxon>Glomerellaceae</taxon>
        <taxon>Colletotrichum</taxon>
        <taxon>Colletotrichum destructivum species complex</taxon>
    </lineage>
</organism>
<dbReference type="HOGENOM" id="CLU_1496097_0_0_1"/>
<name>H1W1H3_COLHI</name>
<gene>
    <name evidence="2" type="ORF">CH063_03844</name>
</gene>
<dbReference type="EMBL" id="CACQ02008590">
    <property type="protein sequence ID" value="CCF46336.1"/>
    <property type="molecule type" value="Genomic_DNA"/>
</dbReference>
<feature type="region of interest" description="Disordered" evidence="1">
    <location>
        <begin position="1"/>
        <end position="32"/>
    </location>
</feature>
<dbReference type="AlphaFoldDB" id="H1W1H3"/>
<sequence length="180" mass="19593">MHCFLTSSPAMSPPRQNPGENKGPSRTHAARTRVNGGLLNIKGETARPGSFRGSLKRGGIETSTLPPVHAIAKCPSFRLPIIDFTFCAKHIQRLGSARNGEGLRSCVLSSPRSPSVARDRISDQPQWLSHTGWRPAARAFSRWAFEHGQDRNQESGPSNSISTAIKSLTRVEASNRDGPE</sequence>
<proteinExistence type="predicted"/>
<protein>
    <submittedName>
        <fullName evidence="2">Uncharacterized protein</fullName>
    </submittedName>
</protein>
<evidence type="ECO:0000313" key="3">
    <source>
        <dbReference type="Proteomes" id="UP000007174"/>
    </source>
</evidence>
<feature type="compositionally biased region" description="Polar residues" evidence="1">
    <location>
        <begin position="154"/>
        <end position="166"/>
    </location>
</feature>
<accession>H1W1H3</accession>